<keyword evidence="1" id="KW-0808">Transferase</keyword>
<evidence type="ECO:0000313" key="2">
    <source>
        <dbReference type="Proteomes" id="UP001208649"/>
    </source>
</evidence>
<dbReference type="InterPro" id="IPR029044">
    <property type="entry name" value="Nucleotide-diphossugar_trans"/>
</dbReference>
<keyword evidence="2" id="KW-1185">Reference proteome</keyword>
<proteinExistence type="predicted"/>
<name>A0ABT2W9M7_9FLAO</name>
<organism evidence="1 2">
    <name type="scientific">Chryseobacterium edaphi</name>
    <dbReference type="NCBI Taxonomy" id="2976532"/>
    <lineage>
        <taxon>Bacteria</taxon>
        <taxon>Pseudomonadati</taxon>
        <taxon>Bacteroidota</taxon>
        <taxon>Flavobacteriia</taxon>
        <taxon>Flavobacteriales</taxon>
        <taxon>Weeksellaceae</taxon>
        <taxon>Chryseobacterium group</taxon>
        <taxon>Chryseobacterium</taxon>
    </lineage>
</organism>
<gene>
    <name evidence="1" type="ORF">NZ698_15920</name>
</gene>
<dbReference type="SUPFAM" id="SSF53448">
    <property type="entry name" value="Nucleotide-diphospho-sugar transferases"/>
    <property type="match status" value="1"/>
</dbReference>
<dbReference type="Proteomes" id="UP001208649">
    <property type="component" value="Unassembled WGS sequence"/>
</dbReference>
<sequence>MRLCTIIILYHPDKETLLKSLPVFNTDTEAIIVWRNSFISDECQKIINNFNKIIIAGDCKNVGIATAINQSIIIAEKNGYSHILTMDQDSYFDEGMLQKYKTKIVENESDNIGVYGINPLQSGKSLYPVSSEILDVSDTITSGSVFKISNFSKTNCFRDDLFIDAVDYEYCYRIKKLNNLKTIVFSDVLLNHVVGYIQKTKFGFSINNYSPFRTYFIIRNQLKIWKMYPTLFSTQYKITFLKDHLIFRIIKIIIAENEKAIKLKAIFIGFFHFLVGRSGFYDVNSKSK</sequence>
<keyword evidence="1" id="KW-0328">Glycosyltransferase</keyword>
<dbReference type="EMBL" id="JAOTEM010000004">
    <property type="protein sequence ID" value="MCU7618683.1"/>
    <property type="molecule type" value="Genomic_DNA"/>
</dbReference>
<comment type="caution">
    <text evidence="1">The sequence shown here is derived from an EMBL/GenBank/DDBJ whole genome shotgun (WGS) entry which is preliminary data.</text>
</comment>
<protein>
    <submittedName>
        <fullName evidence="1">Glycosyltransferase</fullName>
        <ecNumber evidence="1">2.4.-.-</ecNumber>
    </submittedName>
</protein>
<evidence type="ECO:0000313" key="1">
    <source>
        <dbReference type="EMBL" id="MCU7618683.1"/>
    </source>
</evidence>
<dbReference type="GO" id="GO:0016757">
    <property type="term" value="F:glycosyltransferase activity"/>
    <property type="evidence" value="ECO:0007669"/>
    <property type="project" value="UniProtKB-KW"/>
</dbReference>
<dbReference type="EC" id="2.4.-.-" evidence="1"/>
<reference evidence="2" key="1">
    <citation type="submission" date="2023-07" db="EMBL/GenBank/DDBJ databases">
        <title>Chryseobacterium sp. strain PBS4-4 Genome sequencing and assembly.</title>
        <authorList>
            <person name="Jung Y."/>
        </authorList>
    </citation>
    <scope>NUCLEOTIDE SEQUENCE [LARGE SCALE GENOMIC DNA]</scope>
    <source>
        <strain evidence="2">PBS4-4</strain>
    </source>
</reference>
<dbReference type="RefSeq" id="WP_263004190.1">
    <property type="nucleotide sequence ID" value="NZ_JAOTEM010000004.1"/>
</dbReference>
<accession>A0ABT2W9M7</accession>